<dbReference type="EMBL" id="JABANN010000054">
    <property type="protein sequence ID" value="KAF4673264.1"/>
    <property type="molecule type" value="Genomic_DNA"/>
</dbReference>
<keyword evidence="1" id="KW-0732">Signal</keyword>
<name>A0A7J6MP35_PEROL</name>
<evidence type="ECO:0000313" key="3">
    <source>
        <dbReference type="Proteomes" id="UP000572268"/>
    </source>
</evidence>
<evidence type="ECO:0000256" key="1">
    <source>
        <dbReference type="SAM" id="SignalP"/>
    </source>
</evidence>
<evidence type="ECO:0000313" key="2">
    <source>
        <dbReference type="EMBL" id="KAF4673264.1"/>
    </source>
</evidence>
<sequence length="299" mass="33928">MVRQQLIALFLPGIVTANLHPLRILYGEGKVRTYFFLPSNKDYENTHNQTGRYNFEALDAWRVLPVAIGLHWAVVNQTQARLDVATSATILALDKLGETEQFTADIRKDGKGCFENLQYTPKVKGEPQMITAGMEDVLYTVEDELKELCKSNSLRSLPAREYYDFTGLKPGKYEGWMREEMDEEVKVAHGEVVDGLIGVKDVTKNFSDNKMIQAGGFIIAQVRFHDTGKKAWNDLYLILIHARSKLSLRRGRQTPKRAEIPSDSTFYGMANIASWRRPTTSQDDQQSSLVLIRNGVFMC</sequence>
<reference evidence="2 3" key="1">
    <citation type="submission" date="2020-04" db="EMBL/GenBank/DDBJ databases">
        <title>Perkinsus olseni comparative genomics.</title>
        <authorList>
            <person name="Bogema D.R."/>
        </authorList>
    </citation>
    <scope>NUCLEOTIDE SEQUENCE [LARGE SCALE GENOMIC DNA]</scope>
    <source>
        <strain evidence="2">ATCC PRA-31</strain>
    </source>
</reference>
<dbReference type="AlphaFoldDB" id="A0A7J6MP35"/>
<feature type="signal peptide" evidence="1">
    <location>
        <begin position="1"/>
        <end position="17"/>
    </location>
</feature>
<accession>A0A7J6MP35</accession>
<gene>
    <name evidence="2" type="ORF">FOL46_007543</name>
</gene>
<comment type="caution">
    <text evidence="2">The sequence shown here is derived from an EMBL/GenBank/DDBJ whole genome shotgun (WGS) entry which is preliminary data.</text>
</comment>
<proteinExistence type="predicted"/>
<feature type="chain" id="PRO_5029821427" evidence="1">
    <location>
        <begin position="18"/>
        <end position="299"/>
    </location>
</feature>
<organism evidence="2 3">
    <name type="scientific">Perkinsus olseni</name>
    <name type="common">Perkinsus atlanticus</name>
    <dbReference type="NCBI Taxonomy" id="32597"/>
    <lineage>
        <taxon>Eukaryota</taxon>
        <taxon>Sar</taxon>
        <taxon>Alveolata</taxon>
        <taxon>Perkinsozoa</taxon>
        <taxon>Perkinsea</taxon>
        <taxon>Perkinsida</taxon>
        <taxon>Perkinsidae</taxon>
        <taxon>Perkinsus</taxon>
    </lineage>
</organism>
<dbReference type="Proteomes" id="UP000572268">
    <property type="component" value="Unassembled WGS sequence"/>
</dbReference>
<protein>
    <submittedName>
        <fullName evidence="2">Uncharacterized protein</fullName>
    </submittedName>
</protein>